<keyword evidence="2" id="KW-0560">Oxidoreductase</keyword>
<dbReference type="InterPro" id="IPR001509">
    <property type="entry name" value="Epimerase_deHydtase"/>
</dbReference>
<feature type="region of interest" description="Disordered" evidence="4">
    <location>
        <begin position="1"/>
        <end position="22"/>
    </location>
</feature>
<dbReference type="Proteomes" id="UP000030475">
    <property type="component" value="Unassembled WGS sequence"/>
</dbReference>
<dbReference type="EMBL" id="JQIM01000007">
    <property type="protein sequence ID" value="KGX17162.1"/>
    <property type="molecule type" value="Genomic_DNA"/>
</dbReference>
<evidence type="ECO:0000256" key="2">
    <source>
        <dbReference type="ARBA" id="ARBA00023002"/>
    </source>
</evidence>
<evidence type="ECO:0000256" key="3">
    <source>
        <dbReference type="ARBA" id="ARBA00023027"/>
    </source>
</evidence>
<dbReference type="PANTHER" id="PTHR43103:SF5">
    <property type="entry name" value="4-EPIMERASE, PUTATIVE (AFU_ORTHOLOGUE AFUA_7G00360)-RELATED"/>
    <property type="match status" value="1"/>
</dbReference>
<keyword evidence="3" id="KW-0520">NAD</keyword>
<evidence type="ECO:0000256" key="1">
    <source>
        <dbReference type="ARBA" id="ARBA00007637"/>
    </source>
</evidence>
<protein>
    <submittedName>
        <fullName evidence="6">3-beta hydroxysteroid dehydrogenase/isomerase family protein</fullName>
    </submittedName>
</protein>
<evidence type="ECO:0000313" key="7">
    <source>
        <dbReference type="Proteomes" id="UP000030475"/>
    </source>
</evidence>
<reference evidence="6 7" key="1">
    <citation type="submission" date="2014-08" db="EMBL/GenBank/DDBJ databases">
        <authorList>
            <person name="Bunnell A."/>
            <person name="Chain P.S."/>
            <person name="Chertkov O."/>
            <person name="Currie B.J."/>
            <person name="Daligault H.E."/>
            <person name="Davenport K.W."/>
            <person name="Davis C."/>
            <person name="Gleasner C.D."/>
            <person name="Johnson S.L."/>
            <person name="Kaestli M."/>
            <person name="Koren S."/>
            <person name="Kunde Y.A."/>
            <person name="Mayo M."/>
            <person name="McMurry K.K."/>
            <person name="Price E.P."/>
            <person name="Reitenga K.G."/>
            <person name="Robison R."/>
            <person name="Rosovitz M.J."/>
            <person name="Sarovich D.S."/>
            <person name="Teshima H."/>
        </authorList>
    </citation>
    <scope>NUCLEOTIDE SEQUENCE [LARGE SCALE GENOMIC DNA]</scope>
    <source>
        <strain evidence="6 7">MSHR44</strain>
    </source>
</reference>
<dbReference type="PANTHER" id="PTHR43103">
    <property type="entry name" value="NUCLEOSIDE-DIPHOSPHATE-SUGAR EPIMERASE"/>
    <property type="match status" value="1"/>
</dbReference>
<feature type="domain" description="NAD-dependent epimerase/dehydratase" evidence="5">
    <location>
        <begin position="39"/>
        <end position="196"/>
    </location>
</feature>
<comment type="caution">
    <text evidence="6">The sequence shown here is derived from an EMBL/GenBank/DDBJ whole genome shotgun (WGS) entry which is preliminary data.</text>
</comment>
<dbReference type="KEGG" id="but:X994_6509"/>
<proteinExistence type="inferred from homology"/>
<dbReference type="InterPro" id="IPR036291">
    <property type="entry name" value="NAD(P)-bd_dom_sf"/>
</dbReference>
<accession>A0AA40JJL2</accession>
<dbReference type="Pfam" id="PF01370">
    <property type="entry name" value="Epimerase"/>
    <property type="match status" value="1"/>
</dbReference>
<evidence type="ECO:0000313" key="6">
    <source>
        <dbReference type="EMBL" id="KGX17162.1"/>
    </source>
</evidence>
<sequence>MDRFQGNVSNATNGSTAMKPTLLNSNAPLTDVATRCHRILLTGAGGNLGKALRARLKQYADIVRVSDVAGVESAHEQEEVVQCNLADAKAVHALMEDVDAVVHLGGVSVERPFEEILPANIQGTYNIYEAARRHGVRRVVFASSNHVIGYYRQGEVLDADVPLRPDGYYAVSKAFGEQLSRFYFDRYGIETVCLRIGFSFPEAVDRRTLVTWLGHDDLEQLVRRAIFMPNVGHTIVYGVSANRDHWWDNRGAACLGYAPVESSEQFRAKVESMPPLPVDDPAGQYQGGAFVKIGPFEE</sequence>
<name>A0AA40JJL2_BURPE</name>
<comment type="similarity">
    <text evidence="1">Belongs to the NAD(P)-dependent epimerase/dehydratase family.</text>
</comment>
<dbReference type="SUPFAM" id="SSF51735">
    <property type="entry name" value="NAD(P)-binding Rossmann-fold domains"/>
    <property type="match status" value="1"/>
</dbReference>
<organism evidence="6 7">
    <name type="scientific">Burkholderia pseudomallei</name>
    <name type="common">Pseudomonas pseudomallei</name>
    <dbReference type="NCBI Taxonomy" id="28450"/>
    <lineage>
        <taxon>Bacteria</taxon>
        <taxon>Pseudomonadati</taxon>
        <taxon>Pseudomonadota</taxon>
        <taxon>Betaproteobacteria</taxon>
        <taxon>Burkholderiales</taxon>
        <taxon>Burkholderiaceae</taxon>
        <taxon>Burkholderia</taxon>
        <taxon>pseudomallei group</taxon>
    </lineage>
</organism>
<evidence type="ECO:0000259" key="5">
    <source>
        <dbReference type="Pfam" id="PF01370"/>
    </source>
</evidence>
<dbReference type="AlphaFoldDB" id="A0AA40JJL2"/>
<dbReference type="Gene3D" id="3.40.50.720">
    <property type="entry name" value="NAD(P)-binding Rossmann-like Domain"/>
    <property type="match status" value="1"/>
</dbReference>
<evidence type="ECO:0000256" key="4">
    <source>
        <dbReference type="SAM" id="MobiDB-lite"/>
    </source>
</evidence>
<gene>
    <name evidence="6" type="ORF">Y036_6147</name>
</gene>
<dbReference type="GO" id="GO:0016491">
    <property type="term" value="F:oxidoreductase activity"/>
    <property type="evidence" value="ECO:0007669"/>
    <property type="project" value="UniProtKB-KW"/>
</dbReference>